<organism evidence="1">
    <name type="scientific">Vitrella brassicaformis</name>
    <dbReference type="NCBI Taxonomy" id="1169539"/>
    <lineage>
        <taxon>Eukaryota</taxon>
        <taxon>Sar</taxon>
        <taxon>Alveolata</taxon>
        <taxon>Colpodellida</taxon>
        <taxon>Vitrellaceae</taxon>
        <taxon>Vitrella</taxon>
    </lineage>
</organism>
<protein>
    <submittedName>
        <fullName evidence="1">Uncharacterized protein</fullName>
    </submittedName>
</protein>
<gene>
    <name evidence="1" type="ORF">VBRA1451_LOCUS3483</name>
</gene>
<evidence type="ECO:0000313" key="1">
    <source>
        <dbReference type="EMBL" id="CAD9048425.1"/>
    </source>
</evidence>
<sequence length="123" mass="13588">MQAKTEATDGLTRKHYDASTDALFPRHEGRFCFASLACARAQPLTHSVAEVQQIKQIKQSRSRDNFPSGGVEETCLLKDGTIKRATLDSFRGERKVRLSDAHAPKVVLDALSHTVSLVFAYGQ</sequence>
<dbReference type="AlphaFoldDB" id="A0A7S1NY92"/>
<reference evidence="1" key="1">
    <citation type="submission" date="2021-01" db="EMBL/GenBank/DDBJ databases">
        <authorList>
            <person name="Corre E."/>
            <person name="Pelletier E."/>
            <person name="Niang G."/>
            <person name="Scheremetjew M."/>
            <person name="Finn R."/>
            <person name="Kale V."/>
            <person name="Holt S."/>
            <person name="Cochrane G."/>
            <person name="Meng A."/>
            <person name="Brown T."/>
            <person name="Cohen L."/>
        </authorList>
    </citation>
    <scope>NUCLEOTIDE SEQUENCE</scope>
    <source>
        <strain evidence="1">CCMP3346</strain>
    </source>
</reference>
<accession>A0A7S1NY92</accession>
<name>A0A7S1NY92_9ALVE</name>
<dbReference type="EMBL" id="HBGB01006117">
    <property type="protein sequence ID" value="CAD9048425.1"/>
    <property type="molecule type" value="Transcribed_RNA"/>
</dbReference>
<proteinExistence type="predicted"/>